<keyword evidence="2" id="KW-1185">Reference proteome</keyword>
<evidence type="ECO:0000313" key="1">
    <source>
        <dbReference type="EMBL" id="MPC77868.1"/>
    </source>
</evidence>
<dbReference type="Proteomes" id="UP000324222">
    <property type="component" value="Unassembled WGS sequence"/>
</dbReference>
<dbReference type="AlphaFoldDB" id="A0A5B7IAH1"/>
<gene>
    <name evidence="1" type="ORF">E2C01_072337</name>
</gene>
<reference evidence="1 2" key="1">
    <citation type="submission" date="2019-05" db="EMBL/GenBank/DDBJ databases">
        <title>Another draft genome of Portunus trituberculatus and its Hox gene families provides insights of decapod evolution.</title>
        <authorList>
            <person name="Jeong J.-H."/>
            <person name="Song I."/>
            <person name="Kim S."/>
            <person name="Choi T."/>
            <person name="Kim D."/>
            <person name="Ryu S."/>
            <person name="Kim W."/>
        </authorList>
    </citation>
    <scope>NUCLEOTIDE SEQUENCE [LARGE SCALE GENOMIC DNA]</scope>
    <source>
        <tissue evidence="1">Muscle</tissue>
    </source>
</reference>
<organism evidence="1 2">
    <name type="scientific">Portunus trituberculatus</name>
    <name type="common">Swimming crab</name>
    <name type="synonym">Neptunus trituberculatus</name>
    <dbReference type="NCBI Taxonomy" id="210409"/>
    <lineage>
        <taxon>Eukaryota</taxon>
        <taxon>Metazoa</taxon>
        <taxon>Ecdysozoa</taxon>
        <taxon>Arthropoda</taxon>
        <taxon>Crustacea</taxon>
        <taxon>Multicrustacea</taxon>
        <taxon>Malacostraca</taxon>
        <taxon>Eumalacostraca</taxon>
        <taxon>Eucarida</taxon>
        <taxon>Decapoda</taxon>
        <taxon>Pleocyemata</taxon>
        <taxon>Brachyura</taxon>
        <taxon>Eubrachyura</taxon>
        <taxon>Portunoidea</taxon>
        <taxon>Portunidae</taxon>
        <taxon>Portuninae</taxon>
        <taxon>Portunus</taxon>
    </lineage>
</organism>
<proteinExistence type="predicted"/>
<protein>
    <submittedName>
        <fullName evidence="1">Uncharacterized protein</fullName>
    </submittedName>
</protein>
<name>A0A5B7IAH1_PORTR</name>
<evidence type="ECO:0000313" key="2">
    <source>
        <dbReference type="Proteomes" id="UP000324222"/>
    </source>
</evidence>
<dbReference type="EMBL" id="VSRR010046961">
    <property type="protein sequence ID" value="MPC77868.1"/>
    <property type="molecule type" value="Genomic_DNA"/>
</dbReference>
<sequence>MMQLAHRRRELQRFASRGHLGIPTRIQIQARGDMES</sequence>
<comment type="caution">
    <text evidence="1">The sequence shown here is derived from an EMBL/GenBank/DDBJ whole genome shotgun (WGS) entry which is preliminary data.</text>
</comment>
<accession>A0A5B7IAH1</accession>